<evidence type="ECO:0000256" key="1">
    <source>
        <dbReference type="ARBA" id="ARBA00004109"/>
    </source>
</evidence>
<dbReference type="Pfam" id="PF00241">
    <property type="entry name" value="Cofilin_ADF"/>
    <property type="match status" value="1"/>
</dbReference>
<reference evidence="7" key="2">
    <citation type="journal article" date="2020" name="Nat. Commun.">
        <title>Large-scale genome sequencing of mycorrhizal fungi provides insights into the early evolution of symbiotic traits.</title>
        <authorList>
            <person name="Miyauchi S."/>
            <person name="Kiss E."/>
            <person name="Kuo A."/>
            <person name="Drula E."/>
            <person name="Kohler A."/>
            <person name="Sanchez-Garcia M."/>
            <person name="Morin E."/>
            <person name="Andreopoulos B."/>
            <person name="Barry K.W."/>
            <person name="Bonito G."/>
            <person name="Buee M."/>
            <person name="Carver A."/>
            <person name="Chen C."/>
            <person name="Cichocki N."/>
            <person name="Clum A."/>
            <person name="Culley D."/>
            <person name="Crous P.W."/>
            <person name="Fauchery L."/>
            <person name="Girlanda M."/>
            <person name="Hayes R.D."/>
            <person name="Keri Z."/>
            <person name="LaButti K."/>
            <person name="Lipzen A."/>
            <person name="Lombard V."/>
            <person name="Magnuson J."/>
            <person name="Maillard F."/>
            <person name="Murat C."/>
            <person name="Nolan M."/>
            <person name="Ohm R.A."/>
            <person name="Pangilinan J."/>
            <person name="Pereira M.F."/>
            <person name="Perotto S."/>
            <person name="Peter M."/>
            <person name="Pfister S."/>
            <person name="Riley R."/>
            <person name="Sitrit Y."/>
            <person name="Stielow J.B."/>
            <person name="Szollosi G."/>
            <person name="Zifcakova L."/>
            <person name="Stursova M."/>
            <person name="Spatafora J.W."/>
            <person name="Tedersoo L."/>
            <person name="Vaario L.M."/>
            <person name="Yamada A."/>
            <person name="Yan M."/>
            <person name="Wang P."/>
            <person name="Xu J."/>
            <person name="Bruns T."/>
            <person name="Baldrian P."/>
            <person name="Vilgalys R."/>
            <person name="Dunand C."/>
            <person name="Henrissat B."/>
            <person name="Grigoriev I.V."/>
            <person name="Hibbett D."/>
            <person name="Nagy L.G."/>
            <person name="Martin F.M."/>
        </authorList>
    </citation>
    <scope>NUCLEOTIDE SEQUENCE</scope>
    <source>
        <strain evidence="7">BED1</strain>
    </source>
</reference>
<dbReference type="PROSITE" id="PS51263">
    <property type="entry name" value="ADF_H"/>
    <property type="match status" value="1"/>
</dbReference>
<comment type="caution">
    <text evidence="7">The sequence shown here is derived from an EMBL/GenBank/DDBJ whole genome shotgun (WGS) entry which is preliminary data.</text>
</comment>
<evidence type="ECO:0000256" key="5">
    <source>
        <dbReference type="ARBA" id="ARBA00032427"/>
    </source>
</evidence>
<evidence type="ECO:0000313" key="8">
    <source>
        <dbReference type="Proteomes" id="UP001194468"/>
    </source>
</evidence>
<dbReference type="GO" id="GO:0016363">
    <property type="term" value="C:nuclear matrix"/>
    <property type="evidence" value="ECO:0007669"/>
    <property type="project" value="UniProtKB-SubCell"/>
</dbReference>
<dbReference type="PRINTS" id="PR00006">
    <property type="entry name" value="COFILIN"/>
</dbReference>
<dbReference type="SMART" id="SM00102">
    <property type="entry name" value="ADF"/>
    <property type="match status" value="1"/>
</dbReference>
<organism evidence="7 8">
    <name type="scientific">Boletus edulis BED1</name>
    <dbReference type="NCBI Taxonomy" id="1328754"/>
    <lineage>
        <taxon>Eukaryota</taxon>
        <taxon>Fungi</taxon>
        <taxon>Dikarya</taxon>
        <taxon>Basidiomycota</taxon>
        <taxon>Agaricomycotina</taxon>
        <taxon>Agaricomycetes</taxon>
        <taxon>Agaricomycetidae</taxon>
        <taxon>Boletales</taxon>
        <taxon>Boletineae</taxon>
        <taxon>Boletaceae</taxon>
        <taxon>Boletoideae</taxon>
        <taxon>Boletus</taxon>
    </lineage>
</organism>
<evidence type="ECO:0000256" key="3">
    <source>
        <dbReference type="ARBA" id="ARBA00015630"/>
    </source>
</evidence>
<evidence type="ECO:0000256" key="4">
    <source>
        <dbReference type="ARBA" id="ARBA00023203"/>
    </source>
</evidence>
<dbReference type="GO" id="GO:0015629">
    <property type="term" value="C:actin cytoskeleton"/>
    <property type="evidence" value="ECO:0007669"/>
    <property type="project" value="InterPro"/>
</dbReference>
<evidence type="ECO:0000256" key="2">
    <source>
        <dbReference type="ARBA" id="ARBA00006844"/>
    </source>
</evidence>
<name>A0AAD4G4G7_BOLED</name>
<sequence length="138" mass="15744">MASGIQITDECLTTFQELKLGRKFKYILFTLSEDLSKVVVEKTSDVSDYDAFPRDLPKDQCRWAVYDFDFERDGSKRNKLCFVSWSPDDAKIKNKMVFASSHESLKQRLDGIAFEVQATDPSEISYATVLVKALTSTH</sequence>
<reference evidence="7" key="1">
    <citation type="submission" date="2019-10" db="EMBL/GenBank/DDBJ databases">
        <authorList>
            <consortium name="DOE Joint Genome Institute"/>
            <person name="Kuo A."/>
            <person name="Miyauchi S."/>
            <person name="Kiss E."/>
            <person name="Drula E."/>
            <person name="Kohler A."/>
            <person name="Sanchez-Garcia M."/>
            <person name="Andreopoulos B."/>
            <person name="Barry K.W."/>
            <person name="Bonito G."/>
            <person name="Buee M."/>
            <person name="Carver A."/>
            <person name="Chen C."/>
            <person name="Cichocki N."/>
            <person name="Clum A."/>
            <person name="Culley D."/>
            <person name="Crous P.W."/>
            <person name="Fauchery L."/>
            <person name="Girlanda M."/>
            <person name="Hayes R."/>
            <person name="Keri Z."/>
            <person name="LaButti K."/>
            <person name="Lipzen A."/>
            <person name="Lombard V."/>
            <person name="Magnuson J."/>
            <person name="Maillard F."/>
            <person name="Morin E."/>
            <person name="Murat C."/>
            <person name="Nolan M."/>
            <person name="Ohm R."/>
            <person name="Pangilinan J."/>
            <person name="Pereira M."/>
            <person name="Perotto S."/>
            <person name="Peter M."/>
            <person name="Riley R."/>
            <person name="Sitrit Y."/>
            <person name="Stielow B."/>
            <person name="Szollosi G."/>
            <person name="Zifcakova L."/>
            <person name="Stursova M."/>
            <person name="Spatafora J.W."/>
            <person name="Tedersoo L."/>
            <person name="Vaario L.-M."/>
            <person name="Yamada A."/>
            <person name="Yan M."/>
            <person name="Wang P."/>
            <person name="Xu J."/>
            <person name="Bruns T."/>
            <person name="Baldrian P."/>
            <person name="Vilgalys R."/>
            <person name="Henrissat B."/>
            <person name="Grigoriev I.V."/>
            <person name="Hibbett D."/>
            <person name="Nagy L.G."/>
            <person name="Martin F.M."/>
        </authorList>
    </citation>
    <scope>NUCLEOTIDE SEQUENCE</scope>
    <source>
        <strain evidence="7">BED1</strain>
    </source>
</reference>
<keyword evidence="4" id="KW-0009">Actin-binding</keyword>
<feature type="domain" description="ADF-H" evidence="6">
    <location>
        <begin position="2"/>
        <end position="134"/>
    </location>
</feature>
<dbReference type="AlphaFoldDB" id="A0AAD4G4G7"/>
<dbReference type="CDD" id="cd11286">
    <property type="entry name" value="ADF_cofilin_like"/>
    <property type="match status" value="1"/>
</dbReference>
<dbReference type="GO" id="GO:0030042">
    <property type="term" value="P:actin filament depolymerization"/>
    <property type="evidence" value="ECO:0007669"/>
    <property type="project" value="InterPro"/>
</dbReference>
<proteinExistence type="inferred from homology"/>
<dbReference type="InterPro" id="IPR002108">
    <property type="entry name" value="ADF-H"/>
</dbReference>
<accession>A0AAD4G4G7</accession>
<dbReference type="GO" id="GO:0003779">
    <property type="term" value="F:actin binding"/>
    <property type="evidence" value="ECO:0007669"/>
    <property type="project" value="UniProtKB-KW"/>
</dbReference>
<dbReference type="Proteomes" id="UP001194468">
    <property type="component" value="Unassembled WGS sequence"/>
</dbReference>
<gene>
    <name evidence="7" type="ORF">L210DRAFT_3769173</name>
</gene>
<dbReference type="InterPro" id="IPR017904">
    <property type="entry name" value="ADF/Cofilin"/>
</dbReference>
<protein>
    <recommendedName>
        <fullName evidence="3">Cofilin</fullName>
    </recommendedName>
    <alternativeName>
        <fullName evidence="5">Actin-depolymerizing factor 1</fullName>
    </alternativeName>
</protein>
<comment type="similarity">
    <text evidence="2">Belongs to the actin-binding proteins ADF family.</text>
</comment>
<dbReference type="SUPFAM" id="SSF55753">
    <property type="entry name" value="Actin depolymerizing proteins"/>
    <property type="match status" value="1"/>
</dbReference>
<evidence type="ECO:0000259" key="6">
    <source>
        <dbReference type="PROSITE" id="PS51263"/>
    </source>
</evidence>
<evidence type="ECO:0000313" key="7">
    <source>
        <dbReference type="EMBL" id="KAF8414766.1"/>
    </source>
</evidence>
<keyword evidence="8" id="KW-1185">Reference proteome</keyword>
<dbReference type="Gene3D" id="3.40.20.10">
    <property type="entry name" value="Severin"/>
    <property type="match status" value="1"/>
</dbReference>
<dbReference type="InterPro" id="IPR029006">
    <property type="entry name" value="ADF-H/Gelsolin-like_dom_sf"/>
</dbReference>
<dbReference type="PANTHER" id="PTHR11913">
    <property type="entry name" value="COFILIN-RELATED"/>
    <property type="match status" value="1"/>
</dbReference>
<dbReference type="EMBL" id="WHUW01000432">
    <property type="protein sequence ID" value="KAF8414766.1"/>
    <property type="molecule type" value="Genomic_DNA"/>
</dbReference>
<comment type="subcellular location">
    <subcellularLocation>
        <location evidence="1">Nucleus matrix</location>
    </subcellularLocation>
</comment>